<dbReference type="GO" id="GO:0005524">
    <property type="term" value="F:ATP binding"/>
    <property type="evidence" value="ECO:0007669"/>
    <property type="project" value="UniProtKB-UniRule"/>
</dbReference>
<dbReference type="EMBL" id="SNYA01000004">
    <property type="protein sequence ID" value="TDP92634.1"/>
    <property type="molecule type" value="Genomic_DNA"/>
</dbReference>
<evidence type="ECO:0000256" key="3">
    <source>
        <dbReference type="HAMAP-Rule" id="MF_00376"/>
    </source>
</evidence>
<evidence type="ECO:0000256" key="4">
    <source>
        <dbReference type="NCBIfam" id="TIGR00152"/>
    </source>
</evidence>
<dbReference type="EC" id="2.7.1.24" evidence="3 4"/>
<keyword evidence="3" id="KW-0808">Transferase</keyword>
<dbReference type="RefSeq" id="WP_133616776.1">
    <property type="nucleotide sequence ID" value="NZ_SNYA01000004.1"/>
</dbReference>
<dbReference type="HAMAP" id="MF_00376">
    <property type="entry name" value="Dephospho_CoA_kinase"/>
    <property type="match status" value="1"/>
</dbReference>
<comment type="catalytic activity">
    <reaction evidence="3">
        <text>3'-dephospho-CoA + ATP = ADP + CoA + H(+)</text>
        <dbReference type="Rhea" id="RHEA:18245"/>
        <dbReference type="ChEBI" id="CHEBI:15378"/>
        <dbReference type="ChEBI" id="CHEBI:30616"/>
        <dbReference type="ChEBI" id="CHEBI:57287"/>
        <dbReference type="ChEBI" id="CHEBI:57328"/>
        <dbReference type="ChEBI" id="CHEBI:456216"/>
        <dbReference type="EC" id="2.7.1.24"/>
    </reaction>
</comment>
<dbReference type="Pfam" id="PF01121">
    <property type="entry name" value="CoaE"/>
    <property type="match status" value="1"/>
</dbReference>
<evidence type="ECO:0000313" key="5">
    <source>
        <dbReference type="EMBL" id="TDP92634.1"/>
    </source>
</evidence>
<comment type="similarity">
    <text evidence="3">Belongs to the CoaE family.</text>
</comment>
<gene>
    <name evidence="3" type="primary">coaE</name>
    <name evidence="5" type="ORF">EDF62_1855</name>
</gene>
<dbReference type="SUPFAM" id="SSF52540">
    <property type="entry name" value="P-loop containing nucleoside triphosphate hydrolases"/>
    <property type="match status" value="1"/>
</dbReference>
<accession>A0A4R6S0A7</accession>
<keyword evidence="2 3" id="KW-0067">ATP-binding</keyword>
<keyword evidence="3" id="KW-0173">Coenzyme A biosynthesis</keyword>
<dbReference type="NCBIfam" id="NF002879">
    <property type="entry name" value="PRK03333.1"/>
    <property type="match status" value="1"/>
</dbReference>
<dbReference type="PANTHER" id="PTHR10695:SF46">
    <property type="entry name" value="BIFUNCTIONAL COENZYME A SYNTHASE-RELATED"/>
    <property type="match status" value="1"/>
</dbReference>
<organism evidence="5 6">
    <name type="scientific">Leucobacter luti</name>
    <dbReference type="NCBI Taxonomy" id="340320"/>
    <lineage>
        <taxon>Bacteria</taxon>
        <taxon>Bacillati</taxon>
        <taxon>Actinomycetota</taxon>
        <taxon>Actinomycetes</taxon>
        <taxon>Micrococcales</taxon>
        <taxon>Microbacteriaceae</taxon>
        <taxon>Leucobacter</taxon>
    </lineage>
</organism>
<evidence type="ECO:0000313" key="6">
    <source>
        <dbReference type="Proteomes" id="UP000295601"/>
    </source>
</evidence>
<reference evidence="5 6" key="1">
    <citation type="submission" date="2019-03" db="EMBL/GenBank/DDBJ databases">
        <title>Genomic analyses of the natural microbiome of Caenorhabditis elegans.</title>
        <authorList>
            <person name="Samuel B."/>
        </authorList>
    </citation>
    <scope>NUCLEOTIDE SEQUENCE [LARGE SCALE GENOMIC DNA]</scope>
    <source>
        <strain evidence="5 6">JUb18</strain>
    </source>
</reference>
<dbReference type="InterPro" id="IPR001977">
    <property type="entry name" value="Depp_CoAkinase"/>
</dbReference>
<dbReference type="PROSITE" id="PS51219">
    <property type="entry name" value="DPCK"/>
    <property type="match status" value="1"/>
</dbReference>
<evidence type="ECO:0000256" key="1">
    <source>
        <dbReference type="ARBA" id="ARBA00022741"/>
    </source>
</evidence>
<dbReference type="Gene3D" id="3.40.50.300">
    <property type="entry name" value="P-loop containing nucleotide triphosphate hydrolases"/>
    <property type="match status" value="1"/>
</dbReference>
<dbReference type="Proteomes" id="UP000295601">
    <property type="component" value="Unassembled WGS sequence"/>
</dbReference>
<protein>
    <recommendedName>
        <fullName evidence="3 4">Dephospho-CoA kinase</fullName>
        <ecNumber evidence="3 4">2.7.1.24</ecNumber>
    </recommendedName>
    <alternativeName>
        <fullName evidence="3">Dephosphocoenzyme A kinase</fullName>
    </alternativeName>
</protein>
<dbReference type="PANTHER" id="PTHR10695">
    <property type="entry name" value="DEPHOSPHO-COA KINASE-RELATED"/>
    <property type="match status" value="1"/>
</dbReference>
<keyword evidence="3 5" id="KW-0418">Kinase</keyword>
<name>A0A4R6S0A7_9MICO</name>
<dbReference type="InterPro" id="IPR027417">
    <property type="entry name" value="P-loop_NTPase"/>
</dbReference>
<comment type="subcellular location">
    <subcellularLocation>
        <location evidence="3">Cytoplasm</location>
    </subcellularLocation>
</comment>
<keyword evidence="1 3" id="KW-0547">Nucleotide-binding</keyword>
<keyword evidence="6" id="KW-1185">Reference proteome</keyword>
<sequence>MKVIGLTGGIASGKSTIGRRLESLGAIRIDADQLARDAVAPGSPGLARVVSRFGADRVLDERGELDRAALGAIVFEDPEALAALNQIVHPEVRRLYERALADASAQSGDAVVVYEIPLLVEAAREMEFDLVVVADAPADLRVERLVELRGMAETDARSRIANQASDAERRAAADVLIDTSESEAHTLAQVDALWARLVGE</sequence>
<comment type="function">
    <text evidence="3">Catalyzes the phosphorylation of the 3'-hydroxyl group of dephosphocoenzyme A to form coenzyme A.</text>
</comment>
<comment type="caution">
    <text evidence="5">The sequence shown here is derived from an EMBL/GenBank/DDBJ whole genome shotgun (WGS) entry which is preliminary data.</text>
</comment>
<dbReference type="AlphaFoldDB" id="A0A4R6S0A7"/>
<dbReference type="CDD" id="cd02022">
    <property type="entry name" value="DPCK"/>
    <property type="match status" value="1"/>
</dbReference>
<keyword evidence="3" id="KW-0963">Cytoplasm</keyword>
<feature type="binding site" evidence="3">
    <location>
        <begin position="11"/>
        <end position="16"/>
    </location>
    <ligand>
        <name>ATP</name>
        <dbReference type="ChEBI" id="CHEBI:30616"/>
    </ligand>
</feature>
<dbReference type="GO" id="GO:0004140">
    <property type="term" value="F:dephospho-CoA kinase activity"/>
    <property type="evidence" value="ECO:0007669"/>
    <property type="project" value="UniProtKB-UniRule"/>
</dbReference>
<evidence type="ECO:0000256" key="2">
    <source>
        <dbReference type="ARBA" id="ARBA00022840"/>
    </source>
</evidence>
<dbReference type="GO" id="GO:0005737">
    <property type="term" value="C:cytoplasm"/>
    <property type="evidence" value="ECO:0007669"/>
    <property type="project" value="UniProtKB-SubCell"/>
</dbReference>
<dbReference type="NCBIfam" id="TIGR00152">
    <property type="entry name" value="dephospho-CoA kinase"/>
    <property type="match status" value="1"/>
</dbReference>
<comment type="pathway">
    <text evidence="3">Cofactor biosynthesis; coenzyme A biosynthesis; CoA from (R)-pantothenate: step 5/5.</text>
</comment>
<dbReference type="GO" id="GO:0015937">
    <property type="term" value="P:coenzyme A biosynthetic process"/>
    <property type="evidence" value="ECO:0007669"/>
    <property type="project" value="UniProtKB-UniRule"/>
</dbReference>
<dbReference type="OrthoDB" id="9812943at2"/>
<proteinExistence type="inferred from homology"/>
<dbReference type="UniPathway" id="UPA00241">
    <property type="reaction ID" value="UER00356"/>
</dbReference>